<evidence type="ECO:0000256" key="1">
    <source>
        <dbReference type="ARBA" id="ARBA00022670"/>
    </source>
</evidence>
<accession>A0A0M3HPK6</accession>
<dbReference type="SUPFAM" id="SSF50494">
    <property type="entry name" value="Trypsin-like serine proteases"/>
    <property type="match status" value="1"/>
</dbReference>
<keyword evidence="5" id="KW-1185">Reference proteome</keyword>
<dbReference type="PANTHER" id="PTHR24264">
    <property type="entry name" value="TRYPSIN-RELATED"/>
    <property type="match status" value="1"/>
</dbReference>
<dbReference type="PROSITE" id="PS50240">
    <property type="entry name" value="TRYPSIN_DOM"/>
    <property type="match status" value="1"/>
</dbReference>
<evidence type="ECO:0000256" key="3">
    <source>
        <dbReference type="ARBA" id="ARBA00022825"/>
    </source>
</evidence>
<dbReference type="SMART" id="SM00020">
    <property type="entry name" value="Tryp_SPc"/>
    <property type="match status" value="1"/>
</dbReference>
<evidence type="ECO:0000256" key="2">
    <source>
        <dbReference type="ARBA" id="ARBA00022801"/>
    </source>
</evidence>
<name>A0A0M3HPK6_ASCLU</name>
<protein>
    <submittedName>
        <fullName evidence="6">Peptidase S1 domain-containing protein</fullName>
    </submittedName>
</protein>
<proteinExistence type="predicted"/>
<keyword evidence="2" id="KW-0378">Hydrolase</keyword>
<dbReference type="PANTHER" id="PTHR24264:SF54">
    <property type="entry name" value="PEPTIDASE S1 DOMAIN-CONTAINING PROTEIN"/>
    <property type="match status" value="1"/>
</dbReference>
<dbReference type="GO" id="GO:0006508">
    <property type="term" value="P:proteolysis"/>
    <property type="evidence" value="ECO:0007669"/>
    <property type="project" value="UniProtKB-KW"/>
</dbReference>
<feature type="domain" description="Peptidase S1" evidence="4">
    <location>
        <begin position="41"/>
        <end position="187"/>
    </location>
</feature>
<dbReference type="WBParaSite" id="ALUE_0000384901-mRNA-1">
    <property type="protein sequence ID" value="ALUE_0000384901-mRNA-1"/>
    <property type="gene ID" value="ALUE_0000384901"/>
</dbReference>
<sequence length="190" mass="20915">MAGSAHSVGVVAWPYKVAVHEELLDDIARCTTMERRLRQRLVGGHPSEPHAWPWTVQILWRSGVHRCGGALVDKKFIVTAAHCFSKRIAPSAKPSDKVRLVCLPILPVAENRICVVTGWGHEKEGGSRAPTLREIHGDSGGPLVCEMGGRWELQGLVSWGNGCARPGNPGVYTRIAELVPWINFNMMLLR</sequence>
<dbReference type="Proteomes" id="UP000036681">
    <property type="component" value="Unplaced"/>
</dbReference>
<evidence type="ECO:0000313" key="5">
    <source>
        <dbReference type="Proteomes" id="UP000036681"/>
    </source>
</evidence>
<dbReference type="InterPro" id="IPR001254">
    <property type="entry name" value="Trypsin_dom"/>
</dbReference>
<dbReference type="GO" id="GO:0005615">
    <property type="term" value="C:extracellular space"/>
    <property type="evidence" value="ECO:0007669"/>
    <property type="project" value="TreeGrafter"/>
</dbReference>
<dbReference type="Pfam" id="PF00089">
    <property type="entry name" value="Trypsin"/>
    <property type="match status" value="2"/>
</dbReference>
<reference evidence="6" key="1">
    <citation type="submission" date="2017-02" db="UniProtKB">
        <authorList>
            <consortium name="WormBaseParasite"/>
        </authorList>
    </citation>
    <scope>IDENTIFICATION</scope>
</reference>
<evidence type="ECO:0000313" key="6">
    <source>
        <dbReference type="WBParaSite" id="ALUE_0000384901-mRNA-1"/>
    </source>
</evidence>
<dbReference type="GO" id="GO:0004252">
    <property type="term" value="F:serine-type endopeptidase activity"/>
    <property type="evidence" value="ECO:0007669"/>
    <property type="project" value="InterPro"/>
</dbReference>
<organism evidence="5 6">
    <name type="scientific">Ascaris lumbricoides</name>
    <name type="common">Giant roundworm</name>
    <dbReference type="NCBI Taxonomy" id="6252"/>
    <lineage>
        <taxon>Eukaryota</taxon>
        <taxon>Metazoa</taxon>
        <taxon>Ecdysozoa</taxon>
        <taxon>Nematoda</taxon>
        <taxon>Chromadorea</taxon>
        <taxon>Rhabditida</taxon>
        <taxon>Spirurina</taxon>
        <taxon>Ascaridomorpha</taxon>
        <taxon>Ascaridoidea</taxon>
        <taxon>Ascarididae</taxon>
        <taxon>Ascaris</taxon>
    </lineage>
</organism>
<evidence type="ECO:0000259" key="4">
    <source>
        <dbReference type="PROSITE" id="PS50240"/>
    </source>
</evidence>
<keyword evidence="1" id="KW-0645">Protease</keyword>
<dbReference type="Gene3D" id="2.40.10.10">
    <property type="entry name" value="Trypsin-like serine proteases"/>
    <property type="match status" value="2"/>
</dbReference>
<dbReference type="InterPro" id="IPR043504">
    <property type="entry name" value="Peptidase_S1_PA_chymotrypsin"/>
</dbReference>
<dbReference type="PROSITE" id="PS00134">
    <property type="entry name" value="TRYPSIN_HIS"/>
    <property type="match status" value="1"/>
</dbReference>
<dbReference type="InterPro" id="IPR018114">
    <property type="entry name" value="TRYPSIN_HIS"/>
</dbReference>
<dbReference type="InterPro" id="IPR009003">
    <property type="entry name" value="Peptidase_S1_PA"/>
</dbReference>
<dbReference type="InterPro" id="IPR050127">
    <property type="entry name" value="Serine_Proteases_S1"/>
</dbReference>
<dbReference type="CDD" id="cd00190">
    <property type="entry name" value="Tryp_SPc"/>
    <property type="match status" value="1"/>
</dbReference>
<keyword evidence="3" id="KW-0720">Serine protease</keyword>
<dbReference type="AlphaFoldDB" id="A0A0M3HPK6"/>